<sequence>MLGPPGSIPCPLCRHGIVSFVKLPGSQAKENKLHVSLGLCTPCMLHPRDVDQMSLSHTPEIQRNCVDSVPSELLCPVTCSPFPSMAIPLCTCNDGSCPSFEPRGVETRDESPHHSQESTTDQDKIEGPRLDKTTCSNMFWGRRSCSREHQCNSEINA</sequence>
<keyword evidence="3" id="KW-1185">Reference proteome</keyword>
<dbReference type="AlphaFoldDB" id="A0A392NL31"/>
<dbReference type="EMBL" id="LXQA010043522">
    <property type="protein sequence ID" value="MCI00541.1"/>
    <property type="molecule type" value="Genomic_DNA"/>
</dbReference>
<organism evidence="2 3">
    <name type="scientific">Trifolium medium</name>
    <dbReference type="NCBI Taxonomy" id="97028"/>
    <lineage>
        <taxon>Eukaryota</taxon>
        <taxon>Viridiplantae</taxon>
        <taxon>Streptophyta</taxon>
        <taxon>Embryophyta</taxon>
        <taxon>Tracheophyta</taxon>
        <taxon>Spermatophyta</taxon>
        <taxon>Magnoliopsida</taxon>
        <taxon>eudicotyledons</taxon>
        <taxon>Gunneridae</taxon>
        <taxon>Pentapetalae</taxon>
        <taxon>rosids</taxon>
        <taxon>fabids</taxon>
        <taxon>Fabales</taxon>
        <taxon>Fabaceae</taxon>
        <taxon>Papilionoideae</taxon>
        <taxon>50 kb inversion clade</taxon>
        <taxon>NPAAA clade</taxon>
        <taxon>Hologalegina</taxon>
        <taxon>IRL clade</taxon>
        <taxon>Trifolieae</taxon>
        <taxon>Trifolium</taxon>
    </lineage>
</organism>
<evidence type="ECO:0000256" key="1">
    <source>
        <dbReference type="SAM" id="MobiDB-lite"/>
    </source>
</evidence>
<evidence type="ECO:0000313" key="2">
    <source>
        <dbReference type="EMBL" id="MCI00541.1"/>
    </source>
</evidence>
<proteinExistence type="predicted"/>
<evidence type="ECO:0000313" key="3">
    <source>
        <dbReference type="Proteomes" id="UP000265520"/>
    </source>
</evidence>
<feature type="region of interest" description="Disordered" evidence="1">
    <location>
        <begin position="103"/>
        <end position="130"/>
    </location>
</feature>
<dbReference type="Proteomes" id="UP000265520">
    <property type="component" value="Unassembled WGS sequence"/>
</dbReference>
<reference evidence="2 3" key="1">
    <citation type="journal article" date="2018" name="Front. Plant Sci.">
        <title>Red Clover (Trifolium pratense) and Zigzag Clover (T. medium) - A Picture of Genomic Similarities and Differences.</title>
        <authorList>
            <person name="Dluhosova J."/>
            <person name="Istvanek J."/>
            <person name="Nedelnik J."/>
            <person name="Repkova J."/>
        </authorList>
    </citation>
    <scope>NUCLEOTIDE SEQUENCE [LARGE SCALE GENOMIC DNA]</scope>
    <source>
        <strain evidence="3">cv. 10/8</strain>
        <tissue evidence="2">Leaf</tissue>
    </source>
</reference>
<name>A0A392NL31_9FABA</name>
<comment type="caution">
    <text evidence="2">The sequence shown here is derived from an EMBL/GenBank/DDBJ whole genome shotgun (WGS) entry which is preliminary data.</text>
</comment>
<accession>A0A392NL31</accession>
<protein>
    <submittedName>
        <fullName evidence="2">E3 ubiquitin-protein ligase XBAT33-like</fullName>
    </submittedName>
</protein>